<evidence type="ECO:0000313" key="2">
    <source>
        <dbReference type="Proteomes" id="UP000653305"/>
    </source>
</evidence>
<dbReference type="Pfam" id="PF00982">
    <property type="entry name" value="Glyco_transf_20"/>
    <property type="match status" value="1"/>
</dbReference>
<dbReference type="GO" id="GO:0004805">
    <property type="term" value="F:trehalose-phosphatase activity"/>
    <property type="evidence" value="ECO:0007669"/>
    <property type="project" value="TreeGrafter"/>
</dbReference>
<dbReference type="AlphaFoldDB" id="A0A830C1C8"/>
<dbReference type="Gene3D" id="3.40.50.2000">
    <property type="entry name" value="Glycogen Phosphorylase B"/>
    <property type="match status" value="1"/>
</dbReference>
<dbReference type="EMBL" id="BMAC01000183">
    <property type="protein sequence ID" value="GFP89225.1"/>
    <property type="molecule type" value="Genomic_DNA"/>
</dbReference>
<organism evidence="1 2">
    <name type="scientific">Phtheirospermum japonicum</name>
    <dbReference type="NCBI Taxonomy" id="374723"/>
    <lineage>
        <taxon>Eukaryota</taxon>
        <taxon>Viridiplantae</taxon>
        <taxon>Streptophyta</taxon>
        <taxon>Embryophyta</taxon>
        <taxon>Tracheophyta</taxon>
        <taxon>Spermatophyta</taxon>
        <taxon>Magnoliopsida</taxon>
        <taxon>eudicotyledons</taxon>
        <taxon>Gunneridae</taxon>
        <taxon>Pentapetalae</taxon>
        <taxon>asterids</taxon>
        <taxon>lamiids</taxon>
        <taxon>Lamiales</taxon>
        <taxon>Orobanchaceae</taxon>
        <taxon>Orobanchaceae incertae sedis</taxon>
        <taxon>Phtheirospermum</taxon>
    </lineage>
</organism>
<evidence type="ECO:0000313" key="1">
    <source>
        <dbReference type="EMBL" id="GFP89225.1"/>
    </source>
</evidence>
<accession>A0A830C1C8</accession>
<keyword evidence="2" id="KW-1185">Reference proteome</keyword>
<name>A0A830C1C8_9LAMI</name>
<reference evidence="1" key="1">
    <citation type="submission" date="2020-07" db="EMBL/GenBank/DDBJ databases">
        <title>Ethylene signaling mediates host invasion by parasitic plants.</title>
        <authorList>
            <person name="Yoshida S."/>
        </authorList>
    </citation>
    <scope>NUCLEOTIDE SEQUENCE</scope>
    <source>
        <strain evidence="1">Okayama</strain>
    </source>
</reference>
<proteinExistence type="predicted"/>
<protein>
    <submittedName>
        <fullName evidence="1">Alpha alpha-trehalose-phosphate synthase [UDP-forming] 1</fullName>
    </submittedName>
</protein>
<dbReference type="PANTHER" id="PTHR10788">
    <property type="entry name" value="TREHALOSE-6-PHOSPHATE SYNTHASE"/>
    <property type="match status" value="1"/>
</dbReference>
<dbReference type="InterPro" id="IPR001830">
    <property type="entry name" value="Glyco_trans_20"/>
</dbReference>
<dbReference type="PANTHER" id="PTHR10788:SF130">
    <property type="entry name" value="ALPHA,ALPHA-TREHALOSE-PHOSPHATE SYNTHASE [UDP-FORMING] 1"/>
    <property type="match status" value="1"/>
</dbReference>
<sequence>MGITIIYYGLFTLSRVASGGPPRDHRSFHSQFTGYKKANQMFSDIVHKHYEEVDVVWCHDYHLMFLPKCLKEHNSEMKVRWFLHTPFPSSDTHRTLPSRSELLRAILAGDLVGILEREIENWCERLENTNGGDFGLRLQGVRHDEYASECCQSLLVIP</sequence>
<gene>
    <name evidence="1" type="ORF">PHJA_001066200</name>
</gene>
<comment type="caution">
    <text evidence="1">The sequence shown here is derived from an EMBL/GenBank/DDBJ whole genome shotgun (WGS) entry which is preliminary data.</text>
</comment>
<dbReference type="GO" id="GO:0005829">
    <property type="term" value="C:cytosol"/>
    <property type="evidence" value="ECO:0007669"/>
    <property type="project" value="TreeGrafter"/>
</dbReference>
<dbReference type="Proteomes" id="UP000653305">
    <property type="component" value="Unassembled WGS sequence"/>
</dbReference>
<dbReference type="OrthoDB" id="755951at2759"/>
<dbReference type="GO" id="GO:0005992">
    <property type="term" value="P:trehalose biosynthetic process"/>
    <property type="evidence" value="ECO:0007669"/>
    <property type="project" value="InterPro"/>
</dbReference>
<dbReference type="SUPFAM" id="SSF53756">
    <property type="entry name" value="UDP-Glycosyltransferase/glycogen phosphorylase"/>
    <property type="match status" value="1"/>
</dbReference>
<dbReference type="GO" id="GO:0003825">
    <property type="term" value="F:alpha,alpha-trehalose-phosphate synthase (UDP-forming) activity"/>
    <property type="evidence" value="ECO:0007669"/>
    <property type="project" value="TreeGrafter"/>
</dbReference>